<dbReference type="InterPro" id="IPR012312">
    <property type="entry name" value="Hemerythrin-like"/>
</dbReference>
<feature type="compositionally biased region" description="Basic and acidic residues" evidence="1">
    <location>
        <begin position="81"/>
        <end position="92"/>
    </location>
</feature>
<feature type="domain" description="Hemerythrin-like" evidence="2">
    <location>
        <begin position="4"/>
        <end position="128"/>
    </location>
</feature>
<dbReference type="STRING" id="1791.GCA_001049355_03142"/>
<dbReference type="KEGG" id="mauu:NCTC10437_03593"/>
<dbReference type="AlphaFoldDB" id="A0A3S4VVV6"/>
<reference evidence="3 4" key="1">
    <citation type="submission" date="2018-12" db="EMBL/GenBank/DDBJ databases">
        <authorList>
            <consortium name="Pathogen Informatics"/>
        </authorList>
    </citation>
    <scope>NUCLEOTIDE SEQUENCE [LARGE SCALE GENOMIC DNA]</scope>
    <source>
        <strain evidence="3 4">NCTC10437</strain>
    </source>
</reference>
<feature type="region of interest" description="Disordered" evidence="1">
    <location>
        <begin position="59"/>
        <end position="106"/>
    </location>
</feature>
<dbReference type="PANTHER" id="PTHR35585:SF1">
    <property type="entry name" value="HHE DOMAIN PROTEIN (AFU_ORTHOLOGUE AFUA_4G00730)"/>
    <property type="match status" value="1"/>
</dbReference>
<accession>A0A3S4VVV6</accession>
<organism evidence="3 4">
    <name type="scientific">Mycolicibacterium aurum</name>
    <name type="common">Mycobacterium aurum</name>
    <dbReference type="NCBI Taxonomy" id="1791"/>
    <lineage>
        <taxon>Bacteria</taxon>
        <taxon>Bacillati</taxon>
        <taxon>Actinomycetota</taxon>
        <taxon>Actinomycetes</taxon>
        <taxon>Mycobacteriales</taxon>
        <taxon>Mycobacteriaceae</taxon>
        <taxon>Mycolicibacterium</taxon>
    </lineage>
</organism>
<evidence type="ECO:0000313" key="3">
    <source>
        <dbReference type="EMBL" id="VEG56583.1"/>
    </source>
</evidence>
<evidence type="ECO:0000259" key="2">
    <source>
        <dbReference type="Pfam" id="PF01814"/>
    </source>
</evidence>
<protein>
    <submittedName>
        <fullName evidence="3">Hemerythrin</fullName>
    </submittedName>
</protein>
<evidence type="ECO:0000313" key="4">
    <source>
        <dbReference type="Proteomes" id="UP000279306"/>
    </source>
</evidence>
<dbReference type="PANTHER" id="PTHR35585">
    <property type="entry name" value="HHE DOMAIN PROTEIN (AFU_ORTHOLOGUE AFUA_4G00730)"/>
    <property type="match status" value="1"/>
</dbReference>
<dbReference type="OrthoDB" id="5523420at2"/>
<dbReference type="Pfam" id="PF01814">
    <property type="entry name" value="Hemerythrin"/>
    <property type="match status" value="1"/>
</dbReference>
<proteinExistence type="predicted"/>
<name>A0A3S4VVV6_MYCAU</name>
<sequence length="174" mass="19743">MADIVELIYADHDWLRRMFFRLDDATDAADVAAIWEVLSTRLDTHADAEETVFYPALLKHGGKDDPGNPEGDPVDETEDAITDHNAIRDAVRRSRQHTPGSDEWFDAVNAARKENGEHLDEEEREAMPDFIKSASLDLRHKLGLQWLRFYAEHQAGKGISGDDEDADAYIERHS</sequence>
<dbReference type="EMBL" id="LR134356">
    <property type="protein sequence ID" value="VEG56583.1"/>
    <property type="molecule type" value="Genomic_DNA"/>
</dbReference>
<keyword evidence="4" id="KW-1185">Reference proteome</keyword>
<dbReference type="CDD" id="cd12108">
    <property type="entry name" value="Hr-like"/>
    <property type="match status" value="1"/>
</dbReference>
<dbReference type="RefSeq" id="WP_048633025.1">
    <property type="nucleotide sequence ID" value="NZ_CVQQ01000009.1"/>
</dbReference>
<dbReference type="Proteomes" id="UP000279306">
    <property type="component" value="Chromosome"/>
</dbReference>
<dbReference type="Gene3D" id="1.20.120.520">
    <property type="entry name" value="nmb1532 protein domain like"/>
    <property type="match status" value="1"/>
</dbReference>
<evidence type="ECO:0000256" key="1">
    <source>
        <dbReference type="SAM" id="MobiDB-lite"/>
    </source>
</evidence>
<gene>
    <name evidence="3" type="ORF">NCTC10437_03593</name>
</gene>